<dbReference type="PANTHER" id="PTHR22803">
    <property type="entry name" value="MANNOSE, PHOSPHOLIPASE, LECTIN RECEPTOR RELATED"/>
    <property type="match status" value="1"/>
</dbReference>
<dbReference type="RefSeq" id="XP_029315382.1">
    <property type="nucleotide sequence ID" value="XM_029459522.1"/>
</dbReference>
<proteinExistence type="predicted"/>
<dbReference type="PROSITE" id="PS50041">
    <property type="entry name" value="C_TYPE_LECTIN_2"/>
    <property type="match status" value="1"/>
</dbReference>
<evidence type="ECO:0000256" key="1">
    <source>
        <dbReference type="ARBA" id="ARBA00022734"/>
    </source>
</evidence>
<gene>
    <name evidence="7" type="primary">LOC115026640</name>
</gene>
<organism evidence="6 7">
    <name type="scientific">Cottoperca gobio</name>
    <name type="common">Frogmouth</name>
    <name type="synonym">Aphritis gobio</name>
    <dbReference type="NCBI Taxonomy" id="56716"/>
    <lineage>
        <taxon>Eukaryota</taxon>
        <taxon>Metazoa</taxon>
        <taxon>Chordata</taxon>
        <taxon>Craniata</taxon>
        <taxon>Vertebrata</taxon>
        <taxon>Euteleostomi</taxon>
        <taxon>Actinopterygii</taxon>
        <taxon>Neopterygii</taxon>
        <taxon>Teleostei</taxon>
        <taxon>Neoteleostei</taxon>
        <taxon>Acanthomorphata</taxon>
        <taxon>Eupercaria</taxon>
        <taxon>Perciformes</taxon>
        <taxon>Notothenioidei</taxon>
        <taxon>Bovichtidae</taxon>
        <taxon>Cottoperca</taxon>
    </lineage>
</organism>
<dbReference type="InterPro" id="IPR018378">
    <property type="entry name" value="C-type_lectin_CS"/>
</dbReference>
<evidence type="ECO:0000313" key="7">
    <source>
        <dbReference type="RefSeq" id="XP_029315382.1"/>
    </source>
</evidence>
<accession>A0A6J2S0V2</accession>
<feature type="coiled-coil region" evidence="3">
    <location>
        <begin position="62"/>
        <end position="96"/>
    </location>
</feature>
<dbReference type="GO" id="GO:0030246">
    <property type="term" value="F:carbohydrate binding"/>
    <property type="evidence" value="ECO:0007669"/>
    <property type="project" value="UniProtKB-KW"/>
</dbReference>
<evidence type="ECO:0000259" key="5">
    <source>
        <dbReference type="PROSITE" id="PS50041"/>
    </source>
</evidence>
<keyword evidence="2" id="KW-1015">Disulfide bond</keyword>
<evidence type="ECO:0000256" key="4">
    <source>
        <dbReference type="SAM" id="Phobius"/>
    </source>
</evidence>
<reference evidence="7" key="1">
    <citation type="submission" date="2025-08" db="UniProtKB">
        <authorList>
            <consortium name="RefSeq"/>
        </authorList>
    </citation>
    <scope>IDENTIFICATION</scope>
</reference>
<dbReference type="PROSITE" id="PS00615">
    <property type="entry name" value="C_TYPE_LECTIN_1"/>
    <property type="match status" value="1"/>
</dbReference>
<dbReference type="CDD" id="cd03590">
    <property type="entry name" value="CLECT_DC-SIGN_like"/>
    <property type="match status" value="1"/>
</dbReference>
<dbReference type="Gene3D" id="3.10.100.10">
    <property type="entry name" value="Mannose-Binding Protein A, subunit A"/>
    <property type="match status" value="1"/>
</dbReference>
<keyword evidence="4" id="KW-0812">Transmembrane</keyword>
<dbReference type="AlphaFoldDB" id="A0A6J2S0V2"/>
<dbReference type="InterPro" id="IPR016187">
    <property type="entry name" value="CTDL_fold"/>
</dbReference>
<name>A0A6J2S0V2_COTGO</name>
<keyword evidence="6" id="KW-1185">Reference proteome</keyword>
<dbReference type="Proteomes" id="UP000504630">
    <property type="component" value="Chromosome 21"/>
</dbReference>
<evidence type="ECO:0000313" key="6">
    <source>
        <dbReference type="Proteomes" id="UP000504630"/>
    </source>
</evidence>
<feature type="transmembrane region" description="Helical" evidence="4">
    <location>
        <begin position="27"/>
        <end position="49"/>
    </location>
</feature>
<protein>
    <submittedName>
        <fullName evidence="7">CD209 antigen-like protein E</fullName>
    </submittedName>
</protein>
<dbReference type="InParanoid" id="A0A6J2S0V2"/>
<keyword evidence="3" id="KW-0175">Coiled coil</keyword>
<keyword evidence="4" id="KW-0472">Membrane</keyword>
<dbReference type="InterPro" id="IPR033989">
    <property type="entry name" value="CD209-like_CTLD"/>
</dbReference>
<evidence type="ECO:0000256" key="2">
    <source>
        <dbReference type="ARBA" id="ARBA00023157"/>
    </source>
</evidence>
<dbReference type="InterPro" id="IPR050111">
    <property type="entry name" value="C-type_lectin/snaclec_domain"/>
</dbReference>
<dbReference type="GeneID" id="115026640"/>
<dbReference type="InterPro" id="IPR016186">
    <property type="entry name" value="C-type_lectin-like/link_sf"/>
</dbReference>
<dbReference type="Pfam" id="PF00059">
    <property type="entry name" value="Lectin_C"/>
    <property type="match status" value="1"/>
</dbReference>
<dbReference type="KEGG" id="cgob:115026640"/>
<dbReference type="SUPFAM" id="SSF56436">
    <property type="entry name" value="C-type lectin-like"/>
    <property type="match status" value="1"/>
</dbReference>
<evidence type="ECO:0000256" key="3">
    <source>
        <dbReference type="SAM" id="Coils"/>
    </source>
</evidence>
<dbReference type="SMART" id="SM00034">
    <property type="entry name" value="CLECT"/>
    <property type="match status" value="1"/>
</dbReference>
<dbReference type="OrthoDB" id="6133475at2759"/>
<feature type="domain" description="C-type lectin" evidence="5">
    <location>
        <begin position="109"/>
        <end position="223"/>
    </location>
</feature>
<dbReference type="InterPro" id="IPR001304">
    <property type="entry name" value="C-type_lectin-like"/>
</dbReference>
<sequence length="226" mass="26006">MEEHYVNVETDPRSSTKQMCCRSERTFVRAVLLSSCAIFLLVVIIRLSFHYRDSAHCSAAELSTMEAKLTSMTEERDRLTASLTEMTRELDRLQCLSQKKTCPAGWRMFSCACYLFSNEARSWDRARQDCRQRGADLVVINSDEEQTFLFGLINQDTWIGLNDRDEEGTWKWVDGTPLTQTPVRNWGPSQPDSAGNEDCASIRHATKDWNDRDCEHFLLSICEKTI</sequence>
<keyword evidence="4" id="KW-1133">Transmembrane helix</keyword>
<keyword evidence="1" id="KW-0430">Lectin</keyword>